<reference evidence="1 2" key="1">
    <citation type="submission" date="2016-07" db="EMBL/GenBank/DDBJ databases">
        <title>Draft genome of the white-rot fungus Obba rivulosa 3A-2.</title>
        <authorList>
            <consortium name="DOE Joint Genome Institute"/>
            <person name="Miettinen O."/>
            <person name="Riley R."/>
            <person name="Acob R."/>
            <person name="Barry K."/>
            <person name="Cullen D."/>
            <person name="De Vries R."/>
            <person name="Hainaut M."/>
            <person name="Hatakka A."/>
            <person name="Henrissat B."/>
            <person name="Hilden K."/>
            <person name="Kuo R."/>
            <person name="Labutti K."/>
            <person name="Lipzen A."/>
            <person name="Makela M.R."/>
            <person name="Sandor L."/>
            <person name="Spatafora J.W."/>
            <person name="Grigoriev I.V."/>
            <person name="Hibbett D.S."/>
        </authorList>
    </citation>
    <scope>NUCLEOTIDE SEQUENCE [LARGE SCALE GENOMIC DNA]</scope>
    <source>
        <strain evidence="1 2">3A-2</strain>
    </source>
</reference>
<dbReference type="Proteomes" id="UP000250043">
    <property type="component" value="Unassembled WGS sequence"/>
</dbReference>
<protein>
    <recommendedName>
        <fullName evidence="3">F-box domain-containing protein</fullName>
    </recommendedName>
</protein>
<evidence type="ECO:0008006" key="3">
    <source>
        <dbReference type="Google" id="ProtNLM"/>
    </source>
</evidence>
<gene>
    <name evidence="1" type="ORF">OBBRIDRAFT_134973</name>
</gene>
<proteinExistence type="predicted"/>
<evidence type="ECO:0000313" key="2">
    <source>
        <dbReference type="Proteomes" id="UP000250043"/>
    </source>
</evidence>
<keyword evidence="2" id="KW-1185">Reference proteome</keyword>
<dbReference type="AlphaFoldDB" id="A0A8E2ASX3"/>
<sequence length="190" mass="21361">MKLVSKPSVWKRRKITRVHKYLLYDLDGVLQCVGDEIANTSSEFTWYFIPRDGSHMSSKRSRGNIHPGGLPLELWFLILEAIDEPNTLTACGLTCKVLAARVTDMLLVCRQLYTTYADANSFLNIDQLSHHLTQSVLIGQLIRDILIAASSLPNFGNHFANKLRQLRIICIFGSGRTLASLRTPSFVLLS</sequence>
<accession>A0A8E2ASX3</accession>
<dbReference type="EMBL" id="KV722474">
    <property type="protein sequence ID" value="OCH87755.1"/>
    <property type="molecule type" value="Genomic_DNA"/>
</dbReference>
<name>A0A8E2ASX3_9APHY</name>
<organism evidence="1 2">
    <name type="scientific">Obba rivulosa</name>
    <dbReference type="NCBI Taxonomy" id="1052685"/>
    <lineage>
        <taxon>Eukaryota</taxon>
        <taxon>Fungi</taxon>
        <taxon>Dikarya</taxon>
        <taxon>Basidiomycota</taxon>
        <taxon>Agaricomycotina</taxon>
        <taxon>Agaricomycetes</taxon>
        <taxon>Polyporales</taxon>
        <taxon>Gelatoporiaceae</taxon>
        <taxon>Obba</taxon>
    </lineage>
</organism>
<evidence type="ECO:0000313" key="1">
    <source>
        <dbReference type="EMBL" id="OCH87755.1"/>
    </source>
</evidence>